<dbReference type="NCBIfam" id="TIGR00917">
    <property type="entry name" value="2A060601"/>
    <property type="match status" value="1"/>
</dbReference>
<sequence>MERFFWSFVSLMLLLNYAVVFVSAGCIWYDECGDGWNGAKLNCNYTGPAKQLTNVTGLDLLQTYCPDLYNGSDSFTCCSTNQLMTIAGNMDLPKQFFSRCPACYHNFLNIFCDMTCHPDQDQFVWVNGTRKNPVKSAVTAITYVIAEEFAWGMFNSCKDVQMPSANDKAISIFCGTKAEDCTPQKWLSYNGDISNGKAPFPIEFKIQNTNWTSPNKTVLVPQSHKMIGCNDTNSNNSLPCSCQDCQASCAPVPPPPPPAKPFLILSIDGYAFIMGCVYLTFVVFFGTYVLCYNIVSRDVFGLNENNESMYGRAATRIGINGSGRKTHSTSFIHQISPSDLNCMEKIGAKFELFLTQIFRRWGTFCAKHPIVVLVIGIVIASALAGGIAMSNVTTDPVKLWSASGSQARTEKDYYDQHFGPFYRTEQVLISRPANQQAKVTHQMPPPSIDTMDFSSLFDKDFMKEVLQLQANITSLVAVWNGRNVTLSDICFKPLAPDYEDCTIESPLQYYQNDPQNLDKVAYDSSGFFVVADYLDHFLHCVQAPASISDTTPLNMSCLSQYGAPAFPWIILGGFDSNNYQNSTAFVLTFVVNNHLKEEDNAIAEAWEKVFIDYMKNYKNDHMIISFSSERSIQDELDRESSSDVLTIVISYFIMFAYISIALGQFNSIYTILIDSKITLGLSGVAIVLFSVAASVGFFSYIGVPMTLIIIEVVPFLVLAVGVDNIFILVQSYQRDQRKPGETLEEQIGRIVGNVGPSMLLSSCSESVAFFFGAMTDMPAVREFSLYAAMAVLFDFLLQITCFIGLMALDAKRQETHRFDCCCCVQQKITDKVEKSDGFLFNIVKNYYSHFLMLEWVRPLVMLIFAGWFCVSLAMVFHIDIGLDQSISMPKDSYVLNYFKNLTAYLSVGAPVYFVMPKGHNYSSMAGQNLICGGVGCPQNSLLGQVYRASLSKNYTYIAQPASSWVDDYFDWLTPGGNPTCCRFNIKTGDFCPSTVKNETCAPCPLHPFVKGRPAQDDFIRYLPWFLEDNPGLTCAKGGHAAYGSAVELIANKTAVGATYYMTYHTILKTSADYINALQEARKIADNISESLNLTKPDEKVFAYSVIYVFYEQYLTIVRNTVLNLGVCLFAILLVTIILLGFDIHSGLIVLLTIVMILMDLMGLMYLWEISLNAVSLVNLVMAVGISVEFCSHMTRAFAISIEPTRVLRAKDSLSHMGSSVLSGITLTKLGGIIVLAFSKSQLFQVFYFRMYLGIVLFGATHGLIFLPVLLSYIGPNVNKAKIYYSSLEEDKGQNDTTRNQNSDRDILVDNEQQDPPSYNSLDNA</sequence>
<keyword evidence="13" id="KW-0325">Glycoprotein</keyword>
<keyword evidence="10 17" id="KW-0472">Membrane</keyword>
<evidence type="ECO:0000256" key="1">
    <source>
        <dbReference type="ARBA" id="ARBA00004127"/>
    </source>
</evidence>
<feature type="domain" description="SSD" evidence="19">
    <location>
        <begin position="643"/>
        <end position="808"/>
    </location>
</feature>
<keyword evidence="6 18" id="KW-0732">Signal</keyword>
<evidence type="ECO:0000256" key="16">
    <source>
        <dbReference type="SAM" id="MobiDB-lite"/>
    </source>
</evidence>
<feature type="compositionally biased region" description="Polar residues" evidence="16">
    <location>
        <begin position="1313"/>
        <end position="1324"/>
    </location>
</feature>
<keyword evidence="3" id="KW-0813">Transport</keyword>
<feature type="transmembrane region" description="Helical" evidence="17">
    <location>
        <begin position="1250"/>
        <end position="1273"/>
    </location>
</feature>
<feature type="transmembrane region" description="Helical" evidence="17">
    <location>
        <begin position="897"/>
        <end position="915"/>
    </location>
</feature>
<feature type="transmembrane region" description="Helical" evidence="17">
    <location>
        <begin position="707"/>
        <end position="729"/>
    </location>
</feature>
<comment type="catalytic activity">
    <reaction evidence="15">
        <text>cholesterol(in) = cholesterol(out)</text>
        <dbReference type="Rhea" id="RHEA:39747"/>
        <dbReference type="ChEBI" id="CHEBI:16113"/>
    </reaction>
</comment>
<evidence type="ECO:0000256" key="18">
    <source>
        <dbReference type="SAM" id="SignalP"/>
    </source>
</evidence>
<evidence type="ECO:0000256" key="17">
    <source>
        <dbReference type="SAM" id="Phobius"/>
    </source>
</evidence>
<gene>
    <name evidence="20" type="ORF">CHS0354_035614</name>
</gene>
<proteinExistence type="inferred from homology"/>
<evidence type="ECO:0000256" key="6">
    <source>
        <dbReference type="ARBA" id="ARBA00022729"/>
    </source>
</evidence>
<keyword evidence="7 17" id="KW-1133">Transmembrane helix</keyword>
<evidence type="ECO:0000256" key="5">
    <source>
        <dbReference type="ARBA" id="ARBA00022692"/>
    </source>
</evidence>
<keyword evidence="9" id="KW-0443">Lipid metabolism</keyword>
<dbReference type="InterPro" id="IPR053958">
    <property type="entry name" value="HMGCR/SNAP/NPC1-like_SSD"/>
</dbReference>
<keyword evidence="4" id="KW-0153">Cholesterol metabolism</keyword>
<feature type="transmembrane region" description="Helical" evidence="17">
    <location>
        <begin position="859"/>
        <end position="877"/>
    </location>
</feature>
<comment type="subcellular location">
    <subcellularLocation>
        <location evidence="1">Endomembrane system</location>
        <topology evidence="1">Multi-pass membrane protein</topology>
    </subcellularLocation>
</comment>
<comment type="similarity">
    <text evidence="2">Belongs to the patched family.</text>
</comment>
<feature type="transmembrane region" description="Helical" evidence="17">
    <location>
        <begin position="644"/>
        <end position="665"/>
    </location>
</feature>
<feature type="transmembrane region" description="Helical" evidence="17">
    <location>
        <begin position="783"/>
        <end position="808"/>
    </location>
</feature>
<dbReference type="GO" id="GO:0005886">
    <property type="term" value="C:plasma membrane"/>
    <property type="evidence" value="ECO:0007669"/>
    <property type="project" value="TreeGrafter"/>
</dbReference>
<organism evidence="20 21">
    <name type="scientific">Potamilus streckersoni</name>
    <dbReference type="NCBI Taxonomy" id="2493646"/>
    <lineage>
        <taxon>Eukaryota</taxon>
        <taxon>Metazoa</taxon>
        <taxon>Spiralia</taxon>
        <taxon>Lophotrochozoa</taxon>
        <taxon>Mollusca</taxon>
        <taxon>Bivalvia</taxon>
        <taxon>Autobranchia</taxon>
        <taxon>Heteroconchia</taxon>
        <taxon>Palaeoheterodonta</taxon>
        <taxon>Unionida</taxon>
        <taxon>Unionoidea</taxon>
        <taxon>Unionidae</taxon>
        <taxon>Ambleminae</taxon>
        <taxon>Lampsilini</taxon>
        <taxon>Potamilus</taxon>
    </lineage>
</organism>
<dbReference type="PANTHER" id="PTHR45727:SF2">
    <property type="entry name" value="NPC INTRACELLULAR CHOLESTEROL TRANSPORTER 1"/>
    <property type="match status" value="1"/>
</dbReference>
<dbReference type="FunFam" id="1.20.1640.10:FF:000008">
    <property type="entry name" value="NPC intracellular cholesterol transporter 1"/>
    <property type="match status" value="1"/>
</dbReference>
<feature type="transmembrane region" description="Helical" evidence="17">
    <location>
        <begin position="270"/>
        <end position="295"/>
    </location>
</feature>
<feature type="transmembrane region" description="Helical" evidence="17">
    <location>
        <begin position="1219"/>
        <end position="1238"/>
    </location>
</feature>
<evidence type="ECO:0000256" key="10">
    <source>
        <dbReference type="ARBA" id="ARBA00023136"/>
    </source>
</evidence>
<comment type="caution">
    <text evidence="20">The sequence shown here is derived from an EMBL/GenBank/DDBJ whole genome shotgun (WGS) entry which is preliminary data.</text>
</comment>
<evidence type="ECO:0000256" key="15">
    <source>
        <dbReference type="ARBA" id="ARBA00034049"/>
    </source>
</evidence>
<dbReference type="GO" id="GO:0015485">
    <property type="term" value="F:cholesterol binding"/>
    <property type="evidence" value="ECO:0007669"/>
    <property type="project" value="TreeGrafter"/>
</dbReference>
<evidence type="ECO:0000313" key="21">
    <source>
        <dbReference type="Proteomes" id="UP001195483"/>
    </source>
</evidence>
<feature type="transmembrane region" description="Helical" evidence="17">
    <location>
        <begin position="370"/>
        <end position="389"/>
    </location>
</feature>
<evidence type="ECO:0000256" key="8">
    <source>
        <dbReference type="ARBA" id="ARBA00023055"/>
    </source>
</evidence>
<reference evidence="20" key="3">
    <citation type="submission" date="2023-05" db="EMBL/GenBank/DDBJ databases">
        <authorList>
            <person name="Smith C.H."/>
        </authorList>
    </citation>
    <scope>NUCLEOTIDE SEQUENCE</scope>
    <source>
        <strain evidence="20">CHS0354</strain>
        <tissue evidence="20">Mantle</tissue>
    </source>
</reference>
<feature type="chain" id="PRO_5042048806" description="SSD domain-containing protein" evidence="18">
    <location>
        <begin position="25"/>
        <end position="1324"/>
    </location>
</feature>
<dbReference type="GO" id="GO:0005319">
    <property type="term" value="F:lipid transporter activity"/>
    <property type="evidence" value="ECO:0007669"/>
    <property type="project" value="InterPro"/>
</dbReference>
<dbReference type="GO" id="GO:0042632">
    <property type="term" value="P:cholesterol homeostasis"/>
    <property type="evidence" value="ECO:0007669"/>
    <property type="project" value="TreeGrafter"/>
</dbReference>
<dbReference type="Pfam" id="PF22314">
    <property type="entry name" value="NPC1_MLD"/>
    <property type="match status" value="1"/>
</dbReference>
<dbReference type="PROSITE" id="PS51257">
    <property type="entry name" value="PROKAR_LIPOPROTEIN"/>
    <property type="match status" value="1"/>
</dbReference>
<feature type="signal peptide" evidence="18">
    <location>
        <begin position="1"/>
        <end position="24"/>
    </location>
</feature>
<evidence type="ECO:0000256" key="11">
    <source>
        <dbReference type="ARBA" id="ARBA00023157"/>
    </source>
</evidence>
<evidence type="ECO:0000256" key="14">
    <source>
        <dbReference type="ARBA" id="ARBA00023221"/>
    </source>
</evidence>
<dbReference type="InterPro" id="IPR004765">
    <property type="entry name" value="NPC1-like"/>
</dbReference>
<evidence type="ECO:0000256" key="12">
    <source>
        <dbReference type="ARBA" id="ARBA00023166"/>
    </source>
</evidence>
<dbReference type="Gene3D" id="1.20.1640.10">
    <property type="entry name" value="Multidrug efflux transporter AcrB transmembrane domain"/>
    <property type="match status" value="2"/>
</dbReference>
<name>A0AAE0VHF5_9BIVA</name>
<dbReference type="InterPro" id="IPR053956">
    <property type="entry name" value="NPC1_MLD"/>
</dbReference>
<dbReference type="Pfam" id="PF12349">
    <property type="entry name" value="Sterol-sensing"/>
    <property type="match status" value="1"/>
</dbReference>
<feature type="region of interest" description="Disordered" evidence="16">
    <location>
        <begin position="1291"/>
        <end position="1324"/>
    </location>
</feature>
<keyword evidence="12" id="KW-1207">Sterol metabolism</keyword>
<dbReference type="GO" id="GO:0030299">
    <property type="term" value="P:intestinal cholesterol absorption"/>
    <property type="evidence" value="ECO:0007669"/>
    <property type="project" value="TreeGrafter"/>
</dbReference>
<feature type="transmembrane region" description="Helical" evidence="17">
    <location>
        <begin position="750"/>
        <end position="771"/>
    </location>
</feature>
<evidence type="ECO:0000256" key="13">
    <source>
        <dbReference type="ARBA" id="ARBA00023180"/>
    </source>
</evidence>
<dbReference type="InterPro" id="IPR032190">
    <property type="entry name" value="NPC1_N"/>
</dbReference>
<keyword evidence="11" id="KW-1015">Disulfide bond</keyword>
<dbReference type="PANTHER" id="PTHR45727">
    <property type="entry name" value="NPC INTRACELLULAR CHOLESTEROL TRANSPORTER 1"/>
    <property type="match status" value="1"/>
</dbReference>
<feature type="transmembrane region" description="Helical" evidence="17">
    <location>
        <begin position="677"/>
        <end position="701"/>
    </location>
</feature>
<evidence type="ECO:0000259" key="19">
    <source>
        <dbReference type="PROSITE" id="PS50156"/>
    </source>
</evidence>
<dbReference type="SUPFAM" id="SSF82866">
    <property type="entry name" value="Multidrug efflux transporter AcrB transmembrane domain"/>
    <property type="match status" value="2"/>
</dbReference>
<evidence type="ECO:0000256" key="2">
    <source>
        <dbReference type="ARBA" id="ARBA00005585"/>
    </source>
</evidence>
<feature type="transmembrane region" description="Helical" evidence="17">
    <location>
        <begin position="1121"/>
        <end position="1141"/>
    </location>
</feature>
<evidence type="ECO:0000256" key="7">
    <source>
        <dbReference type="ARBA" id="ARBA00022989"/>
    </source>
</evidence>
<dbReference type="Pfam" id="PF16414">
    <property type="entry name" value="NPC1_N"/>
    <property type="match status" value="1"/>
</dbReference>
<keyword evidence="14" id="KW-0753">Steroid metabolism</keyword>
<dbReference type="Proteomes" id="UP001195483">
    <property type="component" value="Unassembled WGS sequence"/>
</dbReference>
<feature type="transmembrane region" description="Helical" evidence="17">
    <location>
        <begin position="1147"/>
        <end position="1167"/>
    </location>
</feature>
<keyword evidence="5 17" id="KW-0812">Transmembrane</keyword>
<evidence type="ECO:0000256" key="4">
    <source>
        <dbReference type="ARBA" id="ARBA00022548"/>
    </source>
</evidence>
<dbReference type="InterPro" id="IPR000731">
    <property type="entry name" value="SSD"/>
</dbReference>
<accession>A0AAE0VHF5</accession>
<evidence type="ECO:0000256" key="9">
    <source>
        <dbReference type="ARBA" id="ARBA00023098"/>
    </source>
</evidence>
<keyword evidence="21" id="KW-1185">Reference proteome</keyword>
<reference evidence="20" key="1">
    <citation type="journal article" date="2021" name="Genome Biol. Evol.">
        <title>A High-Quality Reference Genome for a Parasitic Bivalve with Doubly Uniparental Inheritance (Bivalvia: Unionida).</title>
        <authorList>
            <person name="Smith C.H."/>
        </authorList>
    </citation>
    <scope>NUCLEOTIDE SEQUENCE</scope>
    <source>
        <strain evidence="20">CHS0354</strain>
    </source>
</reference>
<evidence type="ECO:0000256" key="3">
    <source>
        <dbReference type="ARBA" id="ARBA00022448"/>
    </source>
</evidence>
<protein>
    <recommendedName>
        <fullName evidence="19">SSD domain-containing protein</fullName>
    </recommendedName>
</protein>
<dbReference type="GO" id="GO:0008203">
    <property type="term" value="P:cholesterol metabolic process"/>
    <property type="evidence" value="ECO:0007669"/>
    <property type="project" value="UniProtKB-KW"/>
</dbReference>
<dbReference type="EMBL" id="JAEAOA010002074">
    <property type="protein sequence ID" value="KAK3578413.1"/>
    <property type="molecule type" value="Genomic_DNA"/>
</dbReference>
<dbReference type="PROSITE" id="PS50156">
    <property type="entry name" value="SSD"/>
    <property type="match status" value="1"/>
</dbReference>
<reference evidence="20" key="2">
    <citation type="journal article" date="2021" name="Genome Biol. Evol.">
        <title>Developing a high-quality reference genome for a parasitic bivalve with doubly uniparental inheritance (Bivalvia: Unionida).</title>
        <authorList>
            <person name="Smith C.H."/>
        </authorList>
    </citation>
    <scope>NUCLEOTIDE SEQUENCE</scope>
    <source>
        <strain evidence="20">CHS0354</strain>
        <tissue evidence="20">Mantle</tissue>
    </source>
</reference>
<feature type="transmembrane region" description="Helical" evidence="17">
    <location>
        <begin position="1179"/>
        <end position="1199"/>
    </location>
</feature>
<dbReference type="GO" id="GO:0012505">
    <property type="term" value="C:endomembrane system"/>
    <property type="evidence" value="ECO:0007669"/>
    <property type="project" value="UniProtKB-SubCell"/>
</dbReference>
<evidence type="ECO:0000313" key="20">
    <source>
        <dbReference type="EMBL" id="KAK3578413.1"/>
    </source>
</evidence>
<dbReference type="FunFam" id="1.20.1640.10:FF:000010">
    <property type="entry name" value="NPC intracellular cholesterol transporter 1"/>
    <property type="match status" value="1"/>
</dbReference>
<dbReference type="GO" id="GO:0030301">
    <property type="term" value="P:cholesterol transport"/>
    <property type="evidence" value="ECO:0007669"/>
    <property type="project" value="UniProtKB-ARBA"/>
</dbReference>
<keyword evidence="8" id="KW-0445">Lipid transport</keyword>